<organism evidence="2 3">
    <name type="scientific">Geoanaerobacter pelophilus</name>
    <dbReference type="NCBI Taxonomy" id="60036"/>
    <lineage>
        <taxon>Bacteria</taxon>
        <taxon>Pseudomonadati</taxon>
        <taxon>Thermodesulfobacteriota</taxon>
        <taxon>Desulfuromonadia</taxon>
        <taxon>Geobacterales</taxon>
        <taxon>Geobacteraceae</taxon>
        <taxon>Geoanaerobacter</taxon>
    </lineage>
</organism>
<dbReference type="GO" id="GO:1902670">
    <property type="term" value="F:carbon dioxide binding"/>
    <property type="evidence" value="ECO:0007669"/>
    <property type="project" value="TreeGrafter"/>
</dbReference>
<dbReference type="InterPro" id="IPR001109">
    <property type="entry name" value="Hydrogenase_HupF/HypC"/>
</dbReference>
<dbReference type="FunFam" id="2.30.30.140:FF:000022">
    <property type="entry name" value="Hydrogenase assembly chaperone HybG"/>
    <property type="match status" value="1"/>
</dbReference>
<keyword evidence="3" id="KW-1185">Reference proteome</keyword>
<evidence type="ECO:0000313" key="3">
    <source>
        <dbReference type="Proteomes" id="UP000811899"/>
    </source>
</evidence>
<dbReference type="PANTHER" id="PTHR35177">
    <property type="entry name" value="HYDROGENASE MATURATION FACTOR HYBG"/>
    <property type="match status" value="1"/>
</dbReference>
<comment type="caution">
    <text evidence="2">The sequence shown here is derived from an EMBL/GenBank/DDBJ whole genome shotgun (WGS) entry which is preliminary data.</text>
</comment>
<dbReference type="InterPro" id="IPR019812">
    <property type="entry name" value="Hydgase_assmbl_chp_CS"/>
</dbReference>
<evidence type="ECO:0000313" key="2">
    <source>
        <dbReference type="EMBL" id="MBT0664074.1"/>
    </source>
</evidence>
<dbReference type="SUPFAM" id="SSF159127">
    <property type="entry name" value="HupF/HypC-like"/>
    <property type="match status" value="1"/>
</dbReference>
<dbReference type="RefSeq" id="WP_214170843.1">
    <property type="nucleotide sequence ID" value="NZ_JAHCVJ010000002.1"/>
</dbReference>
<gene>
    <name evidence="2" type="primary">hypC</name>
    <name evidence="2" type="ORF">KI809_07140</name>
</gene>
<dbReference type="AlphaFoldDB" id="A0AAW4L7S3"/>
<dbReference type="Pfam" id="PF01455">
    <property type="entry name" value="HupF_HypC"/>
    <property type="match status" value="1"/>
</dbReference>
<proteinExistence type="inferred from homology"/>
<name>A0AAW4L7S3_9BACT</name>
<protein>
    <submittedName>
        <fullName evidence="2">HypC/HybG/HupF family hydrogenase formation chaperone</fullName>
    </submittedName>
</protein>
<sequence>MCLGVPMQVVSVDGTDAVAEIDGVRRDASLMLLDEEVKVGDYVIVHAGFAISKLDEAEALETLAIMRDIFDPEDMA</sequence>
<dbReference type="GO" id="GO:0051604">
    <property type="term" value="P:protein maturation"/>
    <property type="evidence" value="ECO:0007669"/>
    <property type="project" value="TreeGrafter"/>
</dbReference>
<dbReference type="PANTHER" id="PTHR35177:SF2">
    <property type="entry name" value="HYDROGENASE MATURATION FACTOR HYBG"/>
    <property type="match status" value="1"/>
</dbReference>
<comment type="similarity">
    <text evidence="1">Belongs to the HupF/HypC family.</text>
</comment>
<accession>A0AAW4L7S3</accession>
<dbReference type="Proteomes" id="UP000811899">
    <property type="component" value="Unassembled WGS sequence"/>
</dbReference>
<dbReference type="PRINTS" id="PR00445">
    <property type="entry name" value="HUPFHYPC"/>
</dbReference>
<dbReference type="PROSITE" id="PS01097">
    <property type="entry name" value="HUPF_HYPC"/>
    <property type="match status" value="1"/>
</dbReference>
<evidence type="ECO:0000256" key="1">
    <source>
        <dbReference type="ARBA" id="ARBA00006018"/>
    </source>
</evidence>
<dbReference type="EMBL" id="JAHCVJ010000002">
    <property type="protein sequence ID" value="MBT0664074.1"/>
    <property type="molecule type" value="Genomic_DNA"/>
</dbReference>
<dbReference type="Gene3D" id="2.30.30.140">
    <property type="match status" value="1"/>
</dbReference>
<dbReference type="GO" id="GO:0005506">
    <property type="term" value="F:iron ion binding"/>
    <property type="evidence" value="ECO:0007669"/>
    <property type="project" value="TreeGrafter"/>
</dbReference>
<dbReference type="NCBIfam" id="TIGR00074">
    <property type="entry name" value="hypC_hupF"/>
    <property type="match status" value="1"/>
</dbReference>
<reference evidence="2 3" key="1">
    <citation type="submission" date="2021-05" db="EMBL/GenBank/DDBJ databases">
        <title>The draft genome of Geobacter pelophilus DSM 12255.</title>
        <authorList>
            <person name="Xu Z."/>
            <person name="Masuda Y."/>
            <person name="Itoh H."/>
            <person name="Senoo K."/>
        </authorList>
    </citation>
    <scope>NUCLEOTIDE SEQUENCE [LARGE SCALE GENOMIC DNA]</scope>
    <source>
        <strain evidence="2 3">DSM 12255</strain>
    </source>
</reference>